<feature type="compositionally biased region" description="Basic and acidic residues" evidence="4">
    <location>
        <begin position="434"/>
        <end position="468"/>
    </location>
</feature>
<keyword evidence="5" id="KW-0812">Transmembrane</keyword>
<dbReference type="AlphaFoldDB" id="A0A6A5ERM0"/>
<evidence type="ECO:0000256" key="2">
    <source>
        <dbReference type="ARBA" id="ARBA00022729"/>
    </source>
</evidence>
<dbReference type="InterPro" id="IPR003591">
    <property type="entry name" value="Leu-rich_rpt_typical-subtyp"/>
</dbReference>
<dbReference type="SUPFAM" id="SSF52058">
    <property type="entry name" value="L domain-like"/>
    <property type="match status" value="1"/>
</dbReference>
<feature type="transmembrane region" description="Helical" evidence="5">
    <location>
        <begin position="350"/>
        <end position="376"/>
    </location>
</feature>
<keyword evidence="2 6" id="KW-0732">Signal</keyword>
<evidence type="ECO:0000256" key="6">
    <source>
        <dbReference type="SAM" id="SignalP"/>
    </source>
</evidence>
<dbReference type="Gene3D" id="3.80.10.10">
    <property type="entry name" value="Ribonuclease Inhibitor"/>
    <property type="match status" value="1"/>
</dbReference>
<name>A0A6A5ERM0_PERFL</name>
<feature type="region of interest" description="Disordered" evidence="4">
    <location>
        <begin position="434"/>
        <end position="497"/>
    </location>
</feature>
<feature type="domain" description="LRRCT" evidence="7">
    <location>
        <begin position="206"/>
        <end position="266"/>
    </location>
</feature>
<accession>A0A6A5ERM0</accession>
<feature type="chain" id="PRO_5025502288" description="LRRCT domain-containing protein" evidence="6">
    <location>
        <begin position="16"/>
        <end position="618"/>
    </location>
</feature>
<comment type="caution">
    <text evidence="8">The sequence shown here is derived from an EMBL/GenBank/DDBJ whole genome shotgun (WGS) entry which is preliminary data.</text>
</comment>
<dbReference type="PANTHER" id="PTHR24366">
    <property type="entry name" value="IG(IMMUNOGLOBULIN) AND LRR(LEUCINE RICH REPEAT) DOMAINS"/>
    <property type="match status" value="1"/>
</dbReference>
<evidence type="ECO:0000256" key="4">
    <source>
        <dbReference type="SAM" id="MobiDB-lite"/>
    </source>
</evidence>
<dbReference type="SMART" id="SM00082">
    <property type="entry name" value="LRRCT"/>
    <property type="match status" value="1"/>
</dbReference>
<keyword evidence="5" id="KW-0472">Membrane</keyword>
<dbReference type="InterPro" id="IPR032675">
    <property type="entry name" value="LRR_dom_sf"/>
</dbReference>
<keyword evidence="1" id="KW-0433">Leucine-rich repeat</keyword>
<evidence type="ECO:0000256" key="1">
    <source>
        <dbReference type="ARBA" id="ARBA00022614"/>
    </source>
</evidence>
<protein>
    <recommendedName>
        <fullName evidence="7">LRRCT domain-containing protein</fullName>
    </recommendedName>
</protein>
<sequence>MQLFFFFFLLVSCGAVAVTAWAGCQRDRDKDHRPRENCTALGFSDVPRGFEPTTEVMLLPYNQFTSLSWSSFQIFTKIYEIDLTGNQVPEVPPSVAPVLPSLRVLRLGSNRLTSLPEGSFSACPALTELYLDNNGLHALSDHSFSGLSKLEILDLSNNRIAKLPELMLRPLLVFEILYLDNNQIKVMPDDWFGPKEEVPYLYLSANPWACSCSLGYFHRYLGEYEFNFYVRDGPIINSDAESVVCDSPQWLKNKPIVSLEENDLCPPATEPRSEVRRTSIPVYSPTVEPSTESPAPTTPTKRQTVPLTVTPTTPKLRVVATTEATAASRPIDEAVRGKFRAGRGAGVFCFWLFAGCVLLCVASAACSLATFVRLIVWYRRAYRPLSAMLARGVGRGEVLRLLTCSGRKKKEVGKGGGGVMAVYRSVLFVHRDGGDATEREDGGKGGDATEREDGGKGGDATEREDGGKGVKGGSERLVITLEPSGAANRKVEGESGKREEKGVYRKTLYRLSSKEKEIEGWRDVMEECRVSAGEGGEQRRRGEQAVSRKVYSVILREEREEEGGGKEELDWVVGGWEVKRGEGGGEGEEPRSSWGEWLAHYLPSMPWGVTTPPEGEHK</sequence>
<dbReference type="InterPro" id="IPR000483">
    <property type="entry name" value="Cys-rich_flank_reg_C"/>
</dbReference>
<dbReference type="Proteomes" id="UP000465112">
    <property type="component" value="Chromosome 14"/>
</dbReference>
<evidence type="ECO:0000256" key="3">
    <source>
        <dbReference type="ARBA" id="ARBA00022737"/>
    </source>
</evidence>
<evidence type="ECO:0000259" key="7">
    <source>
        <dbReference type="SMART" id="SM00082"/>
    </source>
</evidence>
<keyword evidence="3" id="KW-0677">Repeat</keyword>
<reference evidence="8 9" key="1">
    <citation type="submission" date="2019-06" db="EMBL/GenBank/DDBJ databases">
        <title>A chromosome-scale genome assembly of the European perch, Perca fluviatilis.</title>
        <authorList>
            <person name="Roques C."/>
            <person name="Zahm M."/>
            <person name="Cabau C."/>
            <person name="Klopp C."/>
            <person name="Bouchez O."/>
            <person name="Donnadieu C."/>
            <person name="Kuhl H."/>
            <person name="Gislard M."/>
            <person name="Guendouz S."/>
            <person name="Journot L."/>
            <person name="Haffray P."/>
            <person name="Bestin A."/>
            <person name="Morvezen R."/>
            <person name="Feron R."/>
            <person name="Wen M."/>
            <person name="Jouanno E."/>
            <person name="Herpin A."/>
            <person name="Schartl M."/>
            <person name="Postlethwait J."/>
            <person name="Schaerlinger B."/>
            <person name="Chardard D."/>
            <person name="Lecocq T."/>
            <person name="Poncet C."/>
            <person name="Jaffrelo L."/>
            <person name="Lampietro C."/>
            <person name="Guiguen Y."/>
        </authorList>
    </citation>
    <scope>NUCLEOTIDE SEQUENCE [LARGE SCALE GENOMIC DNA]</scope>
    <source>
        <tissue evidence="8">Blood</tissue>
    </source>
</reference>
<dbReference type="SMART" id="SM00364">
    <property type="entry name" value="LRR_BAC"/>
    <property type="match status" value="3"/>
</dbReference>
<evidence type="ECO:0000313" key="9">
    <source>
        <dbReference type="Proteomes" id="UP000465112"/>
    </source>
</evidence>
<feature type="signal peptide" evidence="6">
    <location>
        <begin position="1"/>
        <end position="15"/>
    </location>
</feature>
<keyword evidence="5" id="KW-1133">Transmembrane helix</keyword>
<dbReference type="SMART" id="SM00369">
    <property type="entry name" value="LRR_TYP"/>
    <property type="match status" value="4"/>
</dbReference>
<proteinExistence type="predicted"/>
<evidence type="ECO:0000313" key="8">
    <source>
        <dbReference type="EMBL" id="KAF1381079.1"/>
    </source>
</evidence>
<dbReference type="InterPro" id="IPR001611">
    <property type="entry name" value="Leu-rich_rpt"/>
</dbReference>
<evidence type="ECO:0000256" key="5">
    <source>
        <dbReference type="SAM" id="Phobius"/>
    </source>
</evidence>
<dbReference type="EMBL" id="VHII01000014">
    <property type="protein sequence ID" value="KAF1381079.1"/>
    <property type="molecule type" value="Genomic_DNA"/>
</dbReference>
<organism evidence="8 9">
    <name type="scientific">Perca fluviatilis</name>
    <name type="common">European perch</name>
    <dbReference type="NCBI Taxonomy" id="8168"/>
    <lineage>
        <taxon>Eukaryota</taxon>
        <taxon>Metazoa</taxon>
        <taxon>Chordata</taxon>
        <taxon>Craniata</taxon>
        <taxon>Vertebrata</taxon>
        <taxon>Euteleostomi</taxon>
        <taxon>Actinopterygii</taxon>
        <taxon>Neopterygii</taxon>
        <taxon>Teleostei</taxon>
        <taxon>Neoteleostei</taxon>
        <taxon>Acanthomorphata</taxon>
        <taxon>Eupercaria</taxon>
        <taxon>Perciformes</taxon>
        <taxon>Percoidei</taxon>
        <taxon>Percidae</taxon>
        <taxon>Percinae</taxon>
        <taxon>Perca</taxon>
    </lineage>
</organism>
<dbReference type="PROSITE" id="PS51450">
    <property type="entry name" value="LRR"/>
    <property type="match status" value="2"/>
</dbReference>
<feature type="region of interest" description="Disordered" evidence="4">
    <location>
        <begin position="284"/>
        <end position="306"/>
    </location>
</feature>
<keyword evidence="9" id="KW-1185">Reference proteome</keyword>
<dbReference type="PANTHER" id="PTHR24366:SF158">
    <property type="entry name" value="PLATELET GLYCOPROTEIN IB ALPHA CHAIN-LIKE-RELATED"/>
    <property type="match status" value="1"/>
</dbReference>
<dbReference type="Pfam" id="PF13855">
    <property type="entry name" value="LRR_8"/>
    <property type="match status" value="1"/>
</dbReference>
<gene>
    <name evidence="8" type="ORF">PFLUV_G00170760</name>
</gene>